<comment type="similarity">
    <text evidence="2">In the central section; belongs to the CRISPR-associated helicase Cas3 family.</text>
</comment>
<comment type="similarity">
    <text evidence="1">In the N-terminal section; belongs to the CRISPR-associated nuclease Cas3-HD family.</text>
</comment>
<evidence type="ECO:0000256" key="8">
    <source>
        <dbReference type="ARBA" id="ARBA00022840"/>
    </source>
</evidence>
<dbReference type="Pfam" id="PF00270">
    <property type="entry name" value="DEAD"/>
    <property type="match status" value="1"/>
</dbReference>
<dbReference type="RefSeq" id="WP_311543252.1">
    <property type="nucleotide sequence ID" value="NZ_JAVREK010000001.1"/>
</dbReference>
<dbReference type="NCBIfam" id="TIGR01587">
    <property type="entry name" value="cas3_core"/>
    <property type="match status" value="1"/>
</dbReference>
<dbReference type="InterPro" id="IPR011545">
    <property type="entry name" value="DEAD/DEAH_box_helicase_dom"/>
</dbReference>
<dbReference type="InterPro" id="IPR038257">
    <property type="entry name" value="CRISPR-assoc_Cas3_HD_sf"/>
</dbReference>
<keyword evidence="9" id="KW-0051">Antiviral defense</keyword>
<dbReference type="EMBL" id="JAVREK010000001">
    <property type="protein sequence ID" value="MDT0300830.1"/>
    <property type="molecule type" value="Genomic_DNA"/>
</dbReference>
<keyword evidence="5" id="KW-0547">Nucleotide-binding</keyword>
<evidence type="ECO:0000256" key="3">
    <source>
        <dbReference type="ARBA" id="ARBA00022722"/>
    </source>
</evidence>
<organism evidence="11 12">
    <name type="scientific">Streptomonospora wellingtoniae</name>
    <dbReference type="NCBI Taxonomy" id="3075544"/>
    <lineage>
        <taxon>Bacteria</taxon>
        <taxon>Bacillati</taxon>
        <taxon>Actinomycetota</taxon>
        <taxon>Actinomycetes</taxon>
        <taxon>Streptosporangiales</taxon>
        <taxon>Nocardiopsidaceae</taxon>
        <taxon>Streptomonospora</taxon>
    </lineage>
</organism>
<name>A0ABU2KNI9_9ACTN</name>
<evidence type="ECO:0000256" key="6">
    <source>
        <dbReference type="ARBA" id="ARBA00022801"/>
    </source>
</evidence>
<dbReference type="InterPro" id="IPR006474">
    <property type="entry name" value="Helicase_Cas3_CRISPR-ass_core"/>
</dbReference>
<evidence type="ECO:0000256" key="7">
    <source>
        <dbReference type="ARBA" id="ARBA00022806"/>
    </source>
</evidence>
<keyword evidence="7" id="KW-0347">Helicase</keyword>
<evidence type="ECO:0000313" key="11">
    <source>
        <dbReference type="EMBL" id="MDT0300830.1"/>
    </source>
</evidence>
<dbReference type="InterPro" id="IPR027417">
    <property type="entry name" value="P-loop_NTPase"/>
</dbReference>
<keyword evidence="8" id="KW-0067">ATP-binding</keyword>
<dbReference type="Proteomes" id="UP001183226">
    <property type="component" value="Unassembled WGS sequence"/>
</dbReference>
<evidence type="ECO:0000256" key="9">
    <source>
        <dbReference type="ARBA" id="ARBA00023118"/>
    </source>
</evidence>
<feature type="domain" description="HD Cas3-type" evidence="10">
    <location>
        <begin position="29"/>
        <end position="233"/>
    </location>
</feature>
<dbReference type="InterPro" id="IPR006483">
    <property type="entry name" value="CRISPR-assoc_Cas3_HD"/>
</dbReference>
<dbReference type="PROSITE" id="PS51643">
    <property type="entry name" value="HD_CAS3"/>
    <property type="match status" value="1"/>
</dbReference>
<keyword evidence="4" id="KW-0479">Metal-binding</keyword>
<dbReference type="InterPro" id="IPR054712">
    <property type="entry name" value="Cas3-like_dom"/>
</dbReference>
<dbReference type="Pfam" id="PF18019">
    <property type="entry name" value="Cas3_HD"/>
    <property type="match status" value="1"/>
</dbReference>
<gene>
    <name evidence="11" type="primary">cas3</name>
    <name evidence="11" type="ORF">RM446_01740</name>
</gene>
<keyword evidence="3" id="KW-0540">Nuclease</keyword>
<evidence type="ECO:0000256" key="4">
    <source>
        <dbReference type="ARBA" id="ARBA00022723"/>
    </source>
</evidence>
<dbReference type="PANTHER" id="PTHR47963:SF9">
    <property type="entry name" value="CRISPR-ASSOCIATED ENDONUCLEASE_HELICASE CAS3"/>
    <property type="match status" value="1"/>
</dbReference>
<evidence type="ECO:0000313" key="12">
    <source>
        <dbReference type="Proteomes" id="UP001183226"/>
    </source>
</evidence>
<dbReference type="InterPro" id="IPR050547">
    <property type="entry name" value="DEAD_box_RNA_helicases"/>
</dbReference>
<dbReference type="CDD" id="cd09641">
    <property type="entry name" value="Cas3''_I"/>
    <property type="match status" value="1"/>
</dbReference>
<evidence type="ECO:0000259" key="10">
    <source>
        <dbReference type="PROSITE" id="PS51643"/>
    </source>
</evidence>
<dbReference type="SMART" id="SM00487">
    <property type="entry name" value="DEXDc"/>
    <property type="match status" value="1"/>
</dbReference>
<dbReference type="SUPFAM" id="SSF52540">
    <property type="entry name" value="P-loop containing nucleoside triphosphate hydrolases"/>
    <property type="match status" value="1"/>
</dbReference>
<evidence type="ECO:0000256" key="2">
    <source>
        <dbReference type="ARBA" id="ARBA00009046"/>
    </source>
</evidence>
<comment type="caution">
    <text evidence="11">The sequence shown here is derived from an EMBL/GenBank/DDBJ whole genome shotgun (WGS) entry which is preliminary data.</text>
</comment>
<reference evidence="12" key="1">
    <citation type="submission" date="2023-07" db="EMBL/GenBank/DDBJ databases">
        <title>30 novel species of actinomycetes from the DSMZ collection.</title>
        <authorList>
            <person name="Nouioui I."/>
        </authorList>
    </citation>
    <scope>NUCLEOTIDE SEQUENCE [LARGE SCALE GENOMIC DNA]</scope>
    <source>
        <strain evidence="12">DSM 45055</strain>
    </source>
</reference>
<dbReference type="PANTHER" id="PTHR47963">
    <property type="entry name" value="DEAD-BOX ATP-DEPENDENT RNA HELICASE 47, MITOCHONDRIAL"/>
    <property type="match status" value="1"/>
</dbReference>
<dbReference type="InterPro" id="IPR014001">
    <property type="entry name" value="Helicase_ATP-bd"/>
</dbReference>
<evidence type="ECO:0000256" key="5">
    <source>
        <dbReference type="ARBA" id="ARBA00022741"/>
    </source>
</evidence>
<accession>A0ABU2KNI9</accession>
<keyword evidence="6" id="KW-0378">Hydrolase</keyword>
<keyword evidence="12" id="KW-1185">Reference proteome</keyword>
<proteinExistence type="inferred from homology"/>
<evidence type="ECO:0000256" key="1">
    <source>
        <dbReference type="ARBA" id="ARBA00006847"/>
    </source>
</evidence>
<protein>
    <submittedName>
        <fullName evidence="11">CRISPR-associated helicase Cas3</fullName>
    </submittedName>
</protein>
<dbReference type="CDD" id="cd17930">
    <property type="entry name" value="DEXHc_cas3"/>
    <property type="match status" value="1"/>
</dbReference>
<dbReference type="Gene3D" id="1.10.3210.30">
    <property type="match status" value="1"/>
</dbReference>
<dbReference type="NCBIfam" id="TIGR01596">
    <property type="entry name" value="cas3_HD"/>
    <property type="match status" value="1"/>
</dbReference>
<dbReference type="Gene3D" id="3.40.50.300">
    <property type="entry name" value="P-loop containing nucleotide triphosphate hydrolases"/>
    <property type="match status" value="2"/>
</dbReference>
<dbReference type="Pfam" id="PF22590">
    <property type="entry name" value="Cas3-like_C_2"/>
    <property type="match status" value="1"/>
</dbReference>
<sequence length="946" mass="102226">MSDDDMPGPCMFAPEQPPIDTRLWGKERGLPGPYPLICHLLDTAAIAGALWDTVLSARARQRIAARMGVNVSAARTLVIFWAGLHDLGKITPPFQAQLPNEYARLQSDVRYSGAEGAHGEPLTHSAATQWTLSAVLPDLGYPATRPLARSLSHQIAQMLGGHHGCFPVALHPRRLAAATSWQPGLGQSGWDEQRRAHTRVLADLTEAHDIPTGALSGEVATVLAGLTVVADWLASQAHTIRARFPASGWSGSRAQLRAHWKQIVADAPGVVSQARLGRARPSPAPFGKQFPRIREPNELQASLDRELPDLVSDDPGLLMITAPTGDGKTEAALFAASVLARRSGAGGLYFALPTMATATAMRQRVRTYVEANIGGNAAMTLLHSMAWLETAPAPEGHEPDDTISDDAATRTAAGEWLRTGKRGILAPLAVGTIDQALSGVLPVRFNVLRLLGLSTKVFIVDEAHAYGPWMHSLLVRLLEWLGALGAPVVLLSATLTGRSASSLVEAYRRGRGLTAPLPVRPRYPGWIYVDGAAQTAPAERQVASSRPRLLEVSTRPVAWDTHQITAPVAAGSRRRALAELLEPDVRAGGCTLVCCTTVEEAQNTHRYLQTVLADLNQRGDLLLLHSRYPAWRRDEITARVEHAFGKPTEDDAPGRRPCGAVLVATSIVEQSLDLDFDHVITDLAALAQLLQRAGRCMRHTRADRAAAMGLRPRLSVLEPADRHDRLSIPRAWGAIHDPGLLARTRRLLHEREGRPVRVPEDVQSLVDAVYSDDFADRLDDAAQRQQQRMLDAQRDAGVLAEQQLAQVTAIPAPADVGDLAKLSNDGATVDDTLVTTRLGADSQRVVCAYTQPDGTLTLDPAGDRRLPRGDLTTAATAEIIAHSMPVPGTWLTGHGDDCEPPASWSRRPSAAALALLRLHPGAEDDRWQCRIGQRVLTMSDIGLHRE</sequence>